<sequence>MSRSIFTPHISTTPATYHPFSPLLRGARTPEFNRNIPFRKACVSSLKGAAELAALAAFAGILCCAILTAATAFGA</sequence>
<organism evidence="2 3">
    <name type="scientific">Camelimonas fluminis</name>
    <dbReference type="NCBI Taxonomy" id="1576911"/>
    <lineage>
        <taxon>Bacteria</taxon>
        <taxon>Pseudomonadati</taxon>
        <taxon>Pseudomonadota</taxon>
        <taxon>Alphaproteobacteria</taxon>
        <taxon>Hyphomicrobiales</taxon>
        <taxon>Chelatococcaceae</taxon>
        <taxon>Camelimonas</taxon>
    </lineage>
</organism>
<keyword evidence="1" id="KW-0812">Transmembrane</keyword>
<dbReference type="RefSeq" id="WP_191321192.1">
    <property type="nucleotide sequence ID" value="NZ_BNCG01000049.1"/>
</dbReference>
<keyword evidence="1" id="KW-0472">Membrane</keyword>
<evidence type="ECO:0000256" key="1">
    <source>
        <dbReference type="SAM" id="Phobius"/>
    </source>
</evidence>
<protein>
    <submittedName>
        <fullName evidence="2">Uncharacterized protein</fullName>
    </submittedName>
</protein>
<evidence type="ECO:0000313" key="3">
    <source>
        <dbReference type="Proteomes" id="UP001595704"/>
    </source>
</evidence>
<evidence type="ECO:0000313" key="2">
    <source>
        <dbReference type="EMBL" id="MFC3636052.1"/>
    </source>
</evidence>
<dbReference type="Proteomes" id="UP001595704">
    <property type="component" value="Unassembled WGS sequence"/>
</dbReference>
<keyword evidence="1" id="KW-1133">Transmembrane helix</keyword>
<accession>A0ABV7UBN1</accession>
<dbReference type="EMBL" id="JBHRYC010000018">
    <property type="protein sequence ID" value="MFC3636052.1"/>
    <property type="molecule type" value="Genomic_DNA"/>
</dbReference>
<gene>
    <name evidence="2" type="ORF">ACFONL_01435</name>
</gene>
<keyword evidence="3" id="KW-1185">Reference proteome</keyword>
<comment type="caution">
    <text evidence="2">The sequence shown here is derived from an EMBL/GenBank/DDBJ whole genome shotgun (WGS) entry which is preliminary data.</text>
</comment>
<proteinExistence type="predicted"/>
<reference evidence="3" key="1">
    <citation type="journal article" date="2019" name="Int. J. Syst. Evol. Microbiol.">
        <title>The Global Catalogue of Microorganisms (GCM) 10K type strain sequencing project: providing services to taxonomists for standard genome sequencing and annotation.</title>
        <authorList>
            <consortium name="The Broad Institute Genomics Platform"/>
            <consortium name="The Broad Institute Genome Sequencing Center for Infectious Disease"/>
            <person name="Wu L."/>
            <person name="Ma J."/>
        </authorList>
    </citation>
    <scope>NUCLEOTIDE SEQUENCE [LARGE SCALE GENOMIC DNA]</scope>
    <source>
        <strain evidence="3">KCTC 42282</strain>
    </source>
</reference>
<feature type="transmembrane region" description="Helical" evidence="1">
    <location>
        <begin position="49"/>
        <end position="73"/>
    </location>
</feature>
<name>A0ABV7UBN1_9HYPH</name>